<evidence type="ECO:0000259" key="1">
    <source>
        <dbReference type="PROSITE" id="PS51819"/>
    </source>
</evidence>
<dbReference type="PANTHER" id="PTHR41294:SF1">
    <property type="entry name" value="CADMIUM-INDUCED PROTEIN CADI"/>
    <property type="match status" value="1"/>
</dbReference>
<dbReference type="RefSeq" id="WP_142899197.1">
    <property type="nucleotide sequence ID" value="NZ_ML660062.1"/>
</dbReference>
<dbReference type="Pfam" id="PF00903">
    <property type="entry name" value="Glyoxalase"/>
    <property type="match status" value="1"/>
</dbReference>
<dbReference type="SUPFAM" id="SSF54593">
    <property type="entry name" value="Glyoxalase/Bleomycin resistance protein/Dihydroxybiphenyl dioxygenase"/>
    <property type="match status" value="1"/>
</dbReference>
<dbReference type="Proteomes" id="UP000315252">
    <property type="component" value="Unassembled WGS sequence"/>
</dbReference>
<evidence type="ECO:0000313" key="3">
    <source>
        <dbReference type="Proteomes" id="UP000315252"/>
    </source>
</evidence>
<sequence length="141" mass="15471">MTPRLTHIALHLRDLEASIAFYRDICGMRIVHERNDGGTRVVWMAEPGRETDFIFVLLPGGPGRDQAEKDFSHFGFALESRAAVDRVAAAAEEAGYLACPPRDEPYPVGYYCGLRDPDGNFVEFSYGQPLGPGAKPLDVGS</sequence>
<dbReference type="EMBL" id="VHSH01000011">
    <property type="protein sequence ID" value="TQV73297.1"/>
    <property type="molecule type" value="Genomic_DNA"/>
</dbReference>
<dbReference type="OrthoDB" id="9803142at2"/>
<keyword evidence="3" id="KW-1185">Reference proteome</keyword>
<dbReference type="Gene3D" id="3.10.180.10">
    <property type="entry name" value="2,3-Dihydroxybiphenyl 1,2-Dioxygenase, domain 1"/>
    <property type="match status" value="1"/>
</dbReference>
<feature type="domain" description="VOC" evidence="1">
    <location>
        <begin position="4"/>
        <end position="127"/>
    </location>
</feature>
<dbReference type="InterPro" id="IPR037523">
    <property type="entry name" value="VOC_core"/>
</dbReference>
<evidence type="ECO:0000313" key="2">
    <source>
        <dbReference type="EMBL" id="TQV73297.1"/>
    </source>
</evidence>
<gene>
    <name evidence="2" type="ORF">FKG95_25085</name>
</gene>
<dbReference type="PANTHER" id="PTHR41294">
    <property type="entry name" value="CADMIUM-INDUCED PROTEIN CADI"/>
    <property type="match status" value="1"/>
</dbReference>
<comment type="caution">
    <text evidence="2">The sequence shown here is derived from an EMBL/GenBank/DDBJ whole genome shotgun (WGS) entry which is preliminary data.</text>
</comment>
<name>A0A545T7V2_9PROT</name>
<dbReference type="CDD" id="cd06587">
    <property type="entry name" value="VOC"/>
    <property type="match status" value="1"/>
</dbReference>
<dbReference type="InterPro" id="IPR029068">
    <property type="entry name" value="Glyas_Bleomycin-R_OHBP_Dase"/>
</dbReference>
<organism evidence="2 3">
    <name type="scientific">Denitrobaculum tricleocarpae</name>
    <dbReference type="NCBI Taxonomy" id="2591009"/>
    <lineage>
        <taxon>Bacteria</taxon>
        <taxon>Pseudomonadati</taxon>
        <taxon>Pseudomonadota</taxon>
        <taxon>Alphaproteobacteria</taxon>
        <taxon>Rhodospirillales</taxon>
        <taxon>Rhodospirillaceae</taxon>
        <taxon>Denitrobaculum</taxon>
    </lineage>
</organism>
<reference evidence="2 3" key="1">
    <citation type="submission" date="2019-06" db="EMBL/GenBank/DDBJ databases">
        <title>Whole genome sequence for Rhodospirillaceae sp. R148.</title>
        <authorList>
            <person name="Wang G."/>
        </authorList>
    </citation>
    <scope>NUCLEOTIDE SEQUENCE [LARGE SCALE GENOMIC DNA]</scope>
    <source>
        <strain evidence="2 3">R148</strain>
    </source>
</reference>
<protein>
    <submittedName>
        <fullName evidence="2">VOC family protein</fullName>
    </submittedName>
</protein>
<dbReference type="GO" id="GO:0046686">
    <property type="term" value="P:response to cadmium ion"/>
    <property type="evidence" value="ECO:0007669"/>
    <property type="project" value="TreeGrafter"/>
</dbReference>
<dbReference type="PROSITE" id="PS51819">
    <property type="entry name" value="VOC"/>
    <property type="match status" value="1"/>
</dbReference>
<dbReference type="InterPro" id="IPR052393">
    <property type="entry name" value="Cadmium-induced_rsp"/>
</dbReference>
<proteinExistence type="predicted"/>
<accession>A0A545T7V2</accession>
<dbReference type="InterPro" id="IPR004360">
    <property type="entry name" value="Glyas_Fos-R_dOase_dom"/>
</dbReference>
<dbReference type="AlphaFoldDB" id="A0A545T7V2"/>